<dbReference type="HOGENOM" id="CLU_045011_13_1_11"/>
<dbReference type="Gene3D" id="3.40.50.1000">
    <property type="entry name" value="HAD superfamily/HAD-like"/>
    <property type="match status" value="1"/>
</dbReference>
<dbReference type="InterPro" id="IPR023214">
    <property type="entry name" value="HAD_sf"/>
</dbReference>
<dbReference type="NCBIfam" id="TIGR01509">
    <property type="entry name" value="HAD-SF-IA-v3"/>
    <property type="match status" value="1"/>
</dbReference>
<dbReference type="RefSeq" id="WP_015882736.1">
    <property type="nucleotide sequence ID" value="NC_012669.1"/>
</dbReference>
<dbReference type="CDD" id="cd07505">
    <property type="entry name" value="HAD_BPGM-like"/>
    <property type="match status" value="1"/>
</dbReference>
<protein>
    <submittedName>
        <fullName evidence="1">HAD-superfamily hydrolase, subfamily IA, variant 3</fullName>
    </submittedName>
</protein>
<dbReference type="PRINTS" id="PR00413">
    <property type="entry name" value="HADHALOGNASE"/>
</dbReference>
<name>C5BVA9_BEUC1</name>
<dbReference type="PANTHER" id="PTHR18901:SF38">
    <property type="entry name" value="PSEUDOURIDINE-5'-PHOSPHATASE"/>
    <property type="match status" value="1"/>
</dbReference>
<dbReference type="InterPro" id="IPR023198">
    <property type="entry name" value="PGP-like_dom2"/>
</dbReference>
<evidence type="ECO:0000313" key="2">
    <source>
        <dbReference type="Proteomes" id="UP000007962"/>
    </source>
</evidence>
<dbReference type="InterPro" id="IPR036412">
    <property type="entry name" value="HAD-like_sf"/>
</dbReference>
<dbReference type="Pfam" id="PF00702">
    <property type="entry name" value="Hydrolase"/>
    <property type="match status" value="1"/>
</dbReference>
<reference evidence="1 2" key="1">
    <citation type="journal article" date="2009" name="Stand. Genomic Sci.">
        <title>Complete genome sequence of Beutenbergia cavernae type strain (HKI 0122).</title>
        <authorList>
            <person name="Land M."/>
            <person name="Pukall R."/>
            <person name="Abt B."/>
            <person name="Goker M."/>
            <person name="Rohde M."/>
            <person name="Glavina Del Rio T."/>
            <person name="Tice H."/>
            <person name="Copeland A."/>
            <person name="Cheng J.F."/>
            <person name="Lucas S."/>
            <person name="Chen F."/>
            <person name="Nolan M."/>
            <person name="Bruce D."/>
            <person name="Goodwin L."/>
            <person name="Pitluck S."/>
            <person name="Ivanova N."/>
            <person name="Mavromatis K."/>
            <person name="Ovchinnikova G."/>
            <person name="Pati A."/>
            <person name="Chen A."/>
            <person name="Palaniappan K."/>
            <person name="Hauser L."/>
            <person name="Chang Y.J."/>
            <person name="Jefferies C.C."/>
            <person name="Saunders E."/>
            <person name="Brettin T."/>
            <person name="Detter J.C."/>
            <person name="Han C."/>
            <person name="Chain P."/>
            <person name="Bristow J."/>
            <person name="Eisen J.A."/>
            <person name="Markowitz V."/>
            <person name="Hugenholtz P."/>
            <person name="Kyrpides N.C."/>
            <person name="Klenk H.P."/>
            <person name="Lapidus A."/>
        </authorList>
    </citation>
    <scope>NUCLEOTIDE SEQUENCE [LARGE SCALE GENOMIC DNA]</scope>
    <source>
        <strain evidence="2">ATCC BAA-8 / DSM 12333 / NBRC 16432</strain>
    </source>
</reference>
<dbReference type="GO" id="GO:0016787">
    <property type="term" value="F:hydrolase activity"/>
    <property type="evidence" value="ECO:0007669"/>
    <property type="project" value="UniProtKB-KW"/>
</dbReference>
<organism evidence="1 2">
    <name type="scientific">Beutenbergia cavernae (strain ATCC BAA-8 / DSM 12333 / CCUG 43141 / JCM 11478 / NBRC 16432 / NCIMB 13614 / HKI 0122)</name>
    <dbReference type="NCBI Taxonomy" id="471853"/>
    <lineage>
        <taxon>Bacteria</taxon>
        <taxon>Bacillati</taxon>
        <taxon>Actinomycetota</taxon>
        <taxon>Actinomycetes</taxon>
        <taxon>Micrococcales</taxon>
        <taxon>Beutenbergiaceae</taxon>
        <taxon>Beutenbergia</taxon>
    </lineage>
</organism>
<keyword evidence="1" id="KW-0378">Hydrolase</keyword>
<dbReference type="Gene3D" id="1.10.150.240">
    <property type="entry name" value="Putative phosphatase, domain 2"/>
    <property type="match status" value="1"/>
</dbReference>
<dbReference type="Proteomes" id="UP000007962">
    <property type="component" value="Chromosome"/>
</dbReference>
<dbReference type="AlphaFoldDB" id="C5BVA9"/>
<dbReference type="InterPro" id="IPR006439">
    <property type="entry name" value="HAD-SF_hydro_IA"/>
</dbReference>
<dbReference type="EMBL" id="CP001618">
    <property type="protein sequence ID" value="ACQ80496.1"/>
    <property type="molecule type" value="Genomic_DNA"/>
</dbReference>
<sequence length="247" mass="25397">MLPNAADAEARPLPAAVLWDMDGTLVDTEPYWMSAEFELVAAAGGTWTHEDAVAIVGQPLVESAAVLRSKGGVVGTDEEIVTTLLERVVGRVRDEGAPWRPGARELLAELRAAGVPMALVTMSYRELADVVLAALPDGTFDAVVTGDVVTHGKPHPEPYLTAARLLGVDVADTVAVEDSVPGVASAEAAGARTIAVPMQVAVPAAPGRSRLATLDGVGPALLARVAAGEVIDTVGPEPRAAVDPARP</sequence>
<evidence type="ECO:0000313" key="1">
    <source>
        <dbReference type="EMBL" id="ACQ80496.1"/>
    </source>
</evidence>
<dbReference type="STRING" id="471853.Bcav_2245"/>
<dbReference type="SFLD" id="SFLDS00003">
    <property type="entry name" value="Haloacid_Dehalogenase"/>
    <property type="match status" value="1"/>
</dbReference>
<gene>
    <name evidence="1" type="ordered locus">Bcav_2245</name>
</gene>
<keyword evidence="2" id="KW-1185">Reference proteome</keyword>
<proteinExistence type="predicted"/>
<dbReference type="SFLD" id="SFLDG01129">
    <property type="entry name" value="C1.5:_HAD__Beta-PGM__Phosphata"/>
    <property type="match status" value="1"/>
</dbReference>
<dbReference type="PANTHER" id="PTHR18901">
    <property type="entry name" value="2-DEOXYGLUCOSE-6-PHOSPHATE PHOSPHATASE 2"/>
    <property type="match status" value="1"/>
</dbReference>
<dbReference type="SUPFAM" id="SSF56784">
    <property type="entry name" value="HAD-like"/>
    <property type="match status" value="1"/>
</dbReference>
<dbReference type="KEGG" id="bcv:Bcav_2245"/>
<accession>C5BVA9</accession>
<dbReference type="eggNOG" id="COG0637">
    <property type="taxonomic scope" value="Bacteria"/>
</dbReference>